<dbReference type="Proteomes" id="UP000228948">
    <property type="component" value="Chromosome"/>
</dbReference>
<evidence type="ECO:0000256" key="1">
    <source>
        <dbReference type="ARBA" id="ARBA00023125"/>
    </source>
</evidence>
<accession>A0A2K8K4W9</accession>
<dbReference type="SUPFAM" id="SSF46785">
    <property type="entry name" value="Winged helix' DNA-binding domain"/>
    <property type="match status" value="1"/>
</dbReference>
<dbReference type="AlphaFoldDB" id="A0A2K8K4W9"/>
<dbReference type="InterPro" id="IPR036390">
    <property type="entry name" value="WH_DNA-bd_sf"/>
</dbReference>
<dbReference type="Gene3D" id="1.10.10.10">
    <property type="entry name" value="Winged helix-like DNA-binding domain superfamily/Winged helix DNA-binding domain"/>
    <property type="match status" value="1"/>
</dbReference>
<dbReference type="RefSeq" id="WP_071481850.1">
    <property type="nucleotide sequence ID" value="NZ_CP024899.1"/>
</dbReference>
<evidence type="ECO:0000313" key="2">
    <source>
        <dbReference type="EMBL" id="ATX64469.1"/>
    </source>
</evidence>
<name>A0A2K8K4W9_9RHOB</name>
<dbReference type="EMBL" id="CP024899">
    <property type="protein sequence ID" value="ATX64469.1"/>
    <property type="molecule type" value="Genomic_DNA"/>
</dbReference>
<dbReference type="GO" id="GO:0005829">
    <property type="term" value="C:cytosol"/>
    <property type="evidence" value="ECO:0007669"/>
    <property type="project" value="TreeGrafter"/>
</dbReference>
<dbReference type="GO" id="GO:0003700">
    <property type="term" value="F:DNA-binding transcription factor activity"/>
    <property type="evidence" value="ECO:0007669"/>
    <property type="project" value="TreeGrafter"/>
</dbReference>
<organism evidence="2 3">
    <name type="scientific">Roseinatronobacter bogoriensis subsp. barguzinensis</name>
    <dbReference type="NCBI Taxonomy" id="441209"/>
    <lineage>
        <taxon>Bacteria</taxon>
        <taxon>Pseudomonadati</taxon>
        <taxon>Pseudomonadota</taxon>
        <taxon>Alphaproteobacteria</taxon>
        <taxon>Rhodobacterales</taxon>
        <taxon>Paracoccaceae</taxon>
        <taxon>Roseinatronobacter</taxon>
    </lineage>
</organism>
<protein>
    <submittedName>
        <fullName evidence="2">Rrf2 family transcriptional regulator</fullName>
    </submittedName>
</protein>
<evidence type="ECO:0000313" key="3">
    <source>
        <dbReference type="Proteomes" id="UP000228948"/>
    </source>
</evidence>
<dbReference type="NCBIfam" id="TIGR00738">
    <property type="entry name" value="rrf2_super"/>
    <property type="match status" value="1"/>
</dbReference>
<dbReference type="PROSITE" id="PS51197">
    <property type="entry name" value="HTH_RRF2_2"/>
    <property type="match status" value="1"/>
</dbReference>
<dbReference type="GO" id="GO:0003677">
    <property type="term" value="F:DNA binding"/>
    <property type="evidence" value="ECO:0007669"/>
    <property type="project" value="UniProtKB-KW"/>
</dbReference>
<dbReference type="InterPro" id="IPR000944">
    <property type="entry name" value="Tscrpt_reg_Rrf2"/>
</dbReference>
<dbReference type="OrthoDB" id="9795923at2"/>
<dbReference type="STRING" id="441209.GCA_001870665_00276"/>
<dbReference type="PANTHER" id="PTHR33221:SF4">
    <property type="entry name" value="HTH-TYPE TRANSCRIPTIONAL REPRESSOR NSRR"/>
    <property type="match status" value="1"/>
</dbReference>
<sequence length="137" mass="14856">MRLTSFTDFGFRALMRMAGAPGRSFSTSELADEFEISRHHLSKIIQQLAAAGIIETRRGGGGGAQLALDPSDVTLGQIVRVLEAGQALVQCFDPSDRRCTLLPGCRLRAELSAAEAAFLLRLDQSTLADIAWRPKPE</sequence>
<dbReference type="KEGG" id="rbg:BG454_00320"/>
<keyword evidence="1" id="KW-0238">DNA-binding</keyword>
<keyword evidence="3" id="KW-1185">Reference proteome</keyword>
<reference evidence="2 3" key="1">
    <citation type="submission" date="2017-11" db="EMBL/GenBank/DDBJ databases">
        <title>Revised Sequence and Annotation of the Rhodobaca barguzinensis strain alga05 Genome.</title>
        <authorList>
            <person name="Kopejtka K."/>
            <person name="Tomasch J.M."/>
            <person name="Bunk B."/>
            <person name="Koblizek M."/>
        </authorList>
    </citation>
    <scope>NUCLEOTIDE SEQUENCE [LARGE SCALE GENOMIC DNA]</scope>
    <source>
        <strain evidence="3">alga05</strain>
    </source>
</reference>
<gene>
    <name evidence="2" type="ORF">BG454_00320</name>
</gene>
<proteinExistence type="predicted"/>
<dbReference type="PANTHER" id="PTHR33221">
    <property type="entry name" value="WINGED HELIX-TURN-HELIX TRANSCRIPTIONAL REGULATOR, RRF2 FAMILY"/>
    <property type="match status" value="1"/>
</dbReference>
<dbReference type="InterPro" id="IPR036388">
    <property type="entry name" value="WH-like_DNA-bd_sf"/>
</dbReference>
<dbReference type="Pfam" id="PF02082">
    <property type="entry name" value="Rrf2"/>
    <property type="match status" value="1"/>
</dbReference>